<gene>
    <name evidence="5" type="primary">gacEE</name>
    <name evidence="5" type="ORF">PPL_03965</name>
</gene>
<dbReference type="PANTHER" id="PTHR15228:SF24">
    <property type="entry name" value="RHO-GAP DOMAIN-CONTAINING PROTEIN"/>
    <property type="match status" value="1"/>
</dbReference>
<dbReference type="InterPro" id="IPR001849">
    <property type="entry name" value="PH_domain"/>
</dbReference>
<feature type="domain" description="PH" evidence="2">
    <location>
        <begin position="129"/>
        <end position="221"/>
    </location>
</feature>
<evidence type="ECO:0000313" key="5">
    <source>
        <dbReference type="EMBL" id="EFA83175.1"/>
    </source>
</evidence>
<dbReference type="InParanoid" id="D3B5M7"/>
<evidence type="ECO:0000313" key="6">
    <source>
        <dbReference type="Proteomes" id="UP000001396"/>
    </source>
</evidence>
<dbReference type="EMBL" id="ADBJ01000017">
    <property type="protein sequence ID" value="EFA83175.1"/>
    <property type="molecule type" value="Genomic_DNA"/>
</dbReference>
<dbReference type="GO" id="GO:0005096">
    <property type="term" value="F:GTPase activator activity"/>
    <property type="evidence" value="ECO:0007669"/>
    <property type="project" value="UniProtKB-KW"/>
</dbReference>
<evidence type="ECO:0000259" key="3">
    <source>
        <dbReference type="PROSITE" id="PS50004"/>
    </source>
</evidence>
<dbReference type="AlphaFoldDB" id="D3B5M7"/>
<dbReference type="Pfam" id="PF00168">
    <property type="entry name" value="C2"/>
    <property type="match status" value="1"/>
</dbReference>
<dbReference type="Gene3D" id="2.60.40.150">
    <property type="entry name" value="C2 domain"/>
    <property type="match status" value="1"/>
</dbReference>
<dbReference type="PROSITE" id="PS50238">
    <property type="entry name" value="RHOGAP"/>
    <property type="match status" value="1"/>
</dbReference>
<feature type="domain" description="C2" evidence="3">
    <location>
        <begin position="212"/>
        <end position="330"/>
    </location>
</feature>
<dbReference type="InterPro" id="IPR008936">
    <property type="entry name" value="Rho_GTPase_activation_prot"/>
</dbReference>
<proteinExistence type="predicted"/>
<dbReference type="InterPro" id="IPR035892">
    <property type="entry name" value="C2_domain_sf"/>
</dbReference>
<dbReference type="Gene3D" id="2.30.29.30">
    <property type="entry name" value="Pleckstrin-homology domain (PH domain)/Phosphotyrosine-binding domain (PTB)"/>
    <property type="match status" value="1"/>
</dbReference>
<dbReference type="SUPFAM" id="SSF48350">
    <property type="entry name" value="GTPase activation domain, GAP"/>
    <property type="match status" value="1"/>
</dbReference>
<dbReference type="InterPro" id="IPR000198">
    <property type="entry name" value="RhoGAP_dom"/>
</dbReference>
<keyword evidence="1" id="KW-0343">GTPase activation</keyword>
<dbReference type="PROSITE" id="PS50003">
    <property type="entry name" value="PH_DOMAIN"/>
    <property type="match status" value="1"/>
</dbReference>
<name>D3B5M7_HETP5</name>
<dbReference type="FunCoup" id="D3B5M7">
    <property type="interactions" value="91"/>
</dbReference>
<dbReference type="SUPFAM" id="SSF50729">
    <property type="entry name" value="PH domain-like"/>
    <property type="match status" value="1"/>
</dbReference>
<comment type="caution">
    <text evidence="5">The sequence shown here is derived from an EMBL/GenBank/DDBJ whole genome shotgun (WGS) entry which is preliminary data.</text>
</comment>
<dbReference type="RefSeq" id="XP_020435292.1">
    <property type="nucleotide sequence ID" value="XM_020574878.1"/>
</dbReference>
<dbReference type="Gene3D" id="1.10.555.10">
    <property type="entry name" value="Rho GTPase activation protein"/>
    <property type="match status" value="1"/>
</dbReference>
<sequence>MMEPISHFNNLTLQVISIRDVQSKGKFGSSKIKKVFDLHVAYDNDTSFTIEITQSKLQKLITEIKKELYNISISSVTINSNATNDLTTLFQTFSSNPKIAKSNSLAKFLESEGNKVLSRKFITEEFMKDINHQGVLQKIKNKHNLTKKERICFIKYHRILYYYTPSKQCKGAICLDECVVSKTKDAQTFELQTPSAGTYLFCAQSAMECDQWITCLKKCLEVCQSAKIKVNGQLSGTIIKGRDFAKKDLNGYADPFAITRIERQQIRTPTIYKTLNPIWNEQFYFDITKNEGYFYLLVWDEDKFSAADFMGKIIIPLTALPPGQELQMHLPLIPKTSKNKVTGDVFVKLKYIYTTDTPISNGVSIFGQSLSSFESRPESKDGLPGILFDFINFFEQYGLKEEGLFRICGSNLDIKSHKQQIDSGQTILFTPDKIHTLAGVFKLFFRELPEPILTFEKYDAFLSISTNNANVKQITTLIKSLPKVNQKLLQLLLPFFYNIGRVENSKYNMMNFSNLAIVFGPAMLRQAVETDDSILKLNSINDVTRRLIEFAPSIFVE</sequence>
<dbReference type="SMART" id="SM00239">
    <property type="entry name" value="C2"/>
    <property type="match status" value="1"/>
</dbReference>
<dbReference type="InterPro" id="IPR051025">
    <property type="entry name" value="RhoGAP"/>
</dbReference>
<dbReference type="Pfam" id="PF00620">
    <property type="entry name" value="RhoGAP"/>
    <property type="match status" value="1"/>
</dbReference>
<dbReference type="PROSITE" id="PS50004">
    <property type="entry name" value="C2"/>
    <property type="match status" value="1"/>
</dbReference>
<dbReference type="PANTHER" id="PTHR15228">
    <property type="entry name" value="SPERMATHECAL PHYSIOLOGY VARIANT"/>
    <property type="match status" value="1"/>
</dbReference>
<dbReference type="PRINTS" id="PR00360">
    <property type="entry name" value="C2DOMAIN"/>
</dbReference>
<dbReference type="InterPro" id="IPR011993">
    <property type="entry name" value="PH-like_dom_sf"/>
</dbReference>
<dbReference type="CDD" id="cd00159">
    <property type="entry name" value="RhoGAP"/>
    <property type="match status" value="1"/>
</dbReference>
<dbReference type="GO" id="GO:0007165">
    <property type="term" value="P:signal transduction"/>
    <property type="evidence" value="ECO:0007669"/>
    <property type="project" value="InterPro"/>
</dbReference>
<dbReference type="Proteomes" id="UP000001396">
    <property type="component" value="Unassembled WGS sequence"/>
</dbReference>
<evidence type="ECO:0000256" key="1">
    <source>
        <dbReference type="ARBA" id="ARBA00022468"/>
    </source>
</evidence>
<keyword evidence="6" id="KW-1185">Reference proteome</keyword>
<dbReference type="CDD" id="cd00821">
    <property type="entry name" value="PH"/>
    <property type="match status" value="1"/>
</dbReference>
<dbReference type="SMART" id="SM00324">
    <property type="entry name" value="RhoGAP"/>
    <property type="match status" value="1"/>
</dbReference>
<dbReference type="OMA" id="FRICGNS"/>
<dbReference type="Pfam" id="PF00169">
    <property type="entry name" value="PH"/>
    <property type="match status" value="1"/>
</dbReference>
<dbReference type="SMART" id="SM00233">
    <property type="entry name" value="PH"/>
    <property type="match status" value="1"/>
</dbReference>
<reference evidence="5 6" key="1">
    <citation type="journal article" date="2011" name="Genome Res.">
        <title>Phylogeny-wide analysis of social amoeba genomes highlights ancient origins for complex intercellular communication.</title>
        <authorList>
            <person name="Heidel A.J."/>
            <person name="Lawal H.M."/>
            <person name="Felder M."/>
            <person name="Schilde C."/>
            <person name="Helps N.R."/>
            <person name="Tunggal B."/>
            <person name="Rivero F."/>
            <person name="John U."/>
            <person name="Schleicher M."/>
            <person name="Eichinger L."/>
            <person name="Platzer M."/>
            <person name="Noegel A.A."/>
            <person name="Schaap P."/>
            <person name="Gloeckner G."/>
        </authorList>
    </citation>
    <scope>NUCLEOTIDE SEQUENCE [LARGE SCALE GENOMIC DNA]</scope>
    <source>
        <strain evidence="6">ATCC 26659 / Pp 5 / PN500</strain>
    </source>
</reference>
<organism evidence="5 6">
    <name type="scientific">Heterostelium pallidum (strain ATCC 26659 / Pp 5 / PN500)</name>
    <name type="common">Cellular slime mold</name>
    <name type="synonym">Polysphondylium pallidum</name>
    <dbReference type="NCBI Taxonomy" id="670386"/>
    <lineage>
        <taxon>Eukaryota</taxon>
        <taxon>Amoebozoa</taxon>
        <taxon>Evosea</taxon>
        <taxon>Eumycetozoa</taxon>
        <taxon>Dictyostelia</taxon>
        <taxon>Acytosteliales</taxon>
        <taxon>Acytosteliaceae</taxon>
        <taxon>Heterostelium</taxon>
    </lineage>
</organism>
<accession>D3B5M7</accession>
<dbReference type="InterPro" id="IPR000008">
    <property type="entry name" value="C2_dom"/>
</dbReference>
<dbReference type="GeneID" id="31359452"/>
<dbReference type="SUPFAM" id="SSF49562">
    <property type="entry name" value="C2 domain (Calcium/lipid-binding domain, CaLB)"/>
    <property type="match status" value="1"/>
</dbReference>
<evidence type="ECO:0000259" key="2">
    <source>
        <dbReference type="PROSITE" id="PS50003"/>
    </source>
</evidence>
<evidence type="ECO:0000259" key="4">
    <source>
        <dbReference type="PROSITE" id="PS50238"/>
    </source>
</evidence>
<feature type="domain" description="Rho-GAP" evidence="4">
    <location>
        <begin position="368"/>
        <end position="555"/>
    </location>
</feature>
<protein>
    <submittedName>
        <fullName evidence="5">Pleckstrin domain-containing protein</fullName>
    </submittedName>
</protein>